<keyword evidence="4" id="KW-1185">Reference proteome</keyword>
<feature type="transmembrane region" description="Helical" evidence="1">
    <location>
        <begin position="17"/>
        <end position="35"/>
    </location>
</feature>
<feature type="transmembrane region" description="Helical" evidence="1">
    <location>
        <begin position="249"/>
        <end position="268"/>
    </location>
</feature>
<sequence length="393" mass="44341">MIATTEKLAFKDTTASVLLDLLRGIAALLVLLEHWRNLLFRDYPQLTAHKTLLLLPYALSAAGHQAVVIFFVLSGYLISGSVFRMFERNQWSWRGYLTHRLVRLWVVLIPGLLLCTLWDNLGIHLHMAPDLYQGLVANHLTGDIHRSLTTRAFFGNLFFLQSLLVPVFGSNGPLWSLANEFWYYLLFPLGLITLRRQTALPQRILSGVLFLAIAWFVRHGILLLFPVWLAGTVLALLRAPRLSMRTRIITAVLYSPLAFLFAKAHGIPNLLSDYLFGVATFVFLWVLLSATGRAHPDTLFARVSRALARSSYTLYVVHVPFVLFLTAVFLGNQRWVPDGPHILKGLAVLAVTLIYANLVAAATEFRTDSIRRWIEIKMGLAKKPNRNKQASTT</sequence>
<protein>
    <submittedName>
        <fullName evidence="3">LPS biosynthesis protein</fullName>
    </submittedName>
</protein>
<reference evidence="3" key="2">
    <citation type="submission" date="2020-09" db="EMBL/GenBank/DDBJ databases">
        <authorList>
            <person name="Sun Q."/>
            <person name="Zhou Y."/>
        </authorList>
    </citation>
    <scope>NUCLEOTIDE SEQUENCE</scope>
    <source>
        <strain evidence="3">CGMCC 1.12997</strain>
    </source>
</reference>
<feature type="transmembrane region" description="Helical" evidence="1">
    <location>
        <begin position="312"/>
        <end position="330"/>
    </location>
</feature>
<evidence type="ECO:0000256" key="1">
    <source>
        <dbReference type="SAM" id="Phobius"/>
    </source>
</evidence>
<feature type="transmembrane region" description="Helical" evidence="1">
    <location>
        <begin position="342"/>
        <end position="362"/>
    </location>
</feature>
<keyword evidence="1" id="KW-0812">Transmembrane</keyword>
<comment type="caution">
    <text evidence="3">The sequence shown here is derived from an EMBL/GenBank/DDBJ whole genome shotgun (WGS) entry which is preliminary data.</text>
</comment>
<organism evidence="3 4">
    <name type="scientific">Edaphobacter dinghuensis</name>
    <dbReference type="NCBI Taxonomy" id="1560005"/>
    <lineage>
        <taxon>Bacteria</taxon>
        <taxon>Pseudomonadati</taxon>
        <taxon>Acidobacteriota</taxon>
        <taxon>Terriglobia</taxon>
        <taxon>Terriglobales</taxon>
        <taxon>Acidobacteriaceae</taxon>
        <taxon>Edaphobacter</taxon>
    </lineage>
</organism>
<dbReference type="InterPro" id="IPR050879">
    <property type="entry name" value="Acyltransferase_3"/>
</dbReference>
<dbReference type="RefSeq" id="WP_188554116.1">
    <property type="nucleotide sequence ID" value="NZ_BMGT01000002.1"/>
</dbReference>
<evidence type="ECO:0000313" key="3">
    <source>
        <dbReference type="EMBL" id="GGG78011.1"/>
    </source>
</evidence>
<name>A0A917HH80_9BACT</name>
<feature type="transmembrane region" description="Helical" evidence="1">
    <location>
        <begin position="181"/>
        <end position="198"/>
    </location>
</feature>
<feature type="transmembrane region" description="Helical" evidence="1">
    <location>
        <begin position="55"/>
        <end position="83"/>
    </location>
</feature>
<evidence type="ECO:0000313" key="4">
    <source>
        <dbReference type="Proteomes" id="UP000647241"/>
    </source>
</evidence>
<feature type="transmembrane region" description="Helical" evidence="1">
    <location>
        <begin position="148"/>
        <end position="169"/>
    </location>
</feature>
<reference evidence="3" key="1">
    <citation type="journal article" date="2014" name="Int. J. Syst. Evol. Microbiol.">
        <title>Complete genome sequence of Corynebacterium casei LMG S-19264T (=DSM 44701T), isolated from a smear-ripened cheese.</title>
        <authorList>
            <consortium name="US DOE Joint Genome Institute (JGI-PGF)"/>
            <person name="Walter F."/>
            <person name="Albersmeier A."/>
            <person name="Kalinowski J."/>
            <person name="Ruckert C."/>
        </authorList>
    </citation>
    <scope>NUCLEOTIDE SEQUENCE</scope>
    <source>
        <strain evidence="3">CGMCC 1.12997</strain>
    </source>
</reference>
<keyword evidence="1" id="KW-1133">Transmembrane helix</keyword>
<feature type="transmembrane region" description="Helical" evidence="1">
    <location>
        <begin position="104"/>
        <end position="128"/>
    </location>
</feature>
<feature type="transmembrane region" description="Helical" evidence="1">
    <location>
        <begin position="274"/>
        <end position="291"/>
    </location>
</feature>
<proteinExistence type="predicted"/>
<dbReference type="GO" id="GO:0016747">
    <property type="term" value="F:acyltransferase activity, transferring groups other than amino-acyl groups"/>
    <property type="evidence" value="ECO:0007669"/>
    <property type="project" value="InterPro"/>
</dbReference>
<dbReference type="Proteomes" id="UP000647241">
    <property type="component" value="Unassembled WGS sequence"/>
</dbReference>
<dbReference type="EMBL" id="BMGT01000002">
    <property type="protein sequence ID" value="GGG78011.1"/>
    <property type="molecule type" value="Genomic_DNA"/>
</dbReference>
<dbReference type="AlphaFoldDB" id="A0A917HH80"/>
<gene>
    <name evidence="3" type="ORF">GCM10011585_21470</name>
</gene>
<feature type="domain" description="Acyltransferase 3" evidence="2">
    <location>
        <begin position="19"/>
        <end position="354"/>
    </location>
</feature>
<evidence type="ECO:0000259" key="2">
    <source>
        <dbReference type="Pfam" id="PF01757"/>
    </source>
</evidence>
<dbReference type="InterPro" id="IPR002656">
    <property type="entry name" value="Acyl_transf_3_dom"/>
</dbReference>
<accession>A0A917HH80</accession>
<keyword evidence="1" id="KW-0472">Membrane</keyword>
<feature type="transmembrane region" description="Helical" evidence="1">
    <location>
        <begin position="204"/>
        <end position="237"/>
    </location>
</feature>
<dbReference type="PANTHER" id="PTHR23028">
    <property type="entry name" value="ACETYLTRANSFERASE"/>
    <property type="match status" value="1"/>
</dbReference>
<dbReference type="Pfam" id="PF01757">
    <property type="entry name" value="Acyl_transf_3"/>
    <property type="match status" value="1"/>
</dbReference>